<dbReference type="InterPro" id="IPR017441">
    <property type="entry name" value="Protein_kinase_ATP_BS"/>
</dbReference>
<evidence type="ECO:0000256" key="9">
    <source>
        <dbReference type="ARBA" id="ARBA00022840"/>
    </source>
</evidence>
<feature type="binding site" evidence="14 15">
    <location>
        <position position="76"/>
    </location>
    <ligand>
        <name>ATP</name>
        <dbReference type="ChEBI" id="CHEBI:30616"/>
    </ligand>
</feature>
<keyword evidence="4 16" id="KW-0723">Serine/threonine-protein kinase</keyword>
<evidence type="ECO:0000256" key="1">
    <source>
        <dbReference type="ARBA" id="ARBA00004192"/>
    </source>
</evidence>
<comment type="similarity">
    <text evidence="16">Belongs to the protein kinase superfamily.</text>
</comment>
<dbReference type="FunFam" id="1.10.510.10:FF:000571">
    <property type="entry name" value="Maternal embryonic leucine zipper kinase"/>
    <property type="match status" value="1"/>
</dbReference>
<accession>A0A8K0P936</accession>
<evidence type="ECO:0000256" key="15">
    <source>
        <dbReference type="PROSITE-ProRule" id="PRU10141"/>
    </source>
</evidence>
<dbReference type="OrthoDB" id="193931at2759"/>
<dbReference type="Pfam" id="PF00069">
    <property type="entry name" value="Pkinase"/>
    <property type="match status" value="1"/>
</dbReference>
<dbReference type="GO" id="GO:0005524">
    <property type="term" value="F:ATP binding"/>
    <property type="evidence" value="ECO:0007669"/>
    <property type="project" value="UniProtKB-UniRule"/>
</dbReference>
<dbReference type="GO" id="GO:0030430">
    <property type="term" value="C:host cell cytoplasm"/>
    <property type="evidence" value="ECO:0007669"/>
    <property type="project" value="UniProtKB-SubCell"/>
</dbReference>
<dbReference type="InterPro" id="IPR011009">
    <property type="entry name" value="Kinase-like_dom_sf"/>
</dbReference>
<dbReference type="Proteomes" id="UP000792457">
    <property type="component" value="Unassembled WGS sequence"/>
</dbReference>
<feature type="chain" id="PRO_5035476355" description="Serine/threonine-protein kinase 1" evidence="17">
    <location>
        <begin position="17"/>
        <end position="327"/>
    </location>
</feature>
<evidence type="ECO:0000313" key="20">
    <source>
        <dbReference type="Proteomes" id="UP000792457"/>
    </source>
</evidence>
<feature type="active site" description="Proton acceptor" evidence="13">
    <location>
        <position position="177"/>
    </location>
</feature>
<dbReference type="Gene3D" id="1.10.510.10">
    <property type="entry name" value="Transferase(Phosphotransferase) domain 1"/>
    <property type="match status" value="1"/>
</dbReference>
<keyword evidence="17" id="KW-0732">Signal</keyword>
<dbReference type="GO" id="GO:0005737">
    <property type="term" value="C:cytoplasm"/>
    <property type="evidence" value="ECO:0007669"/>
    <property type="project" value="TreeGrafter"/>
</dbReference>
<keyword evidence="9 14" id="KW-0067">ATP-binding</keyword>
<name>A0A8K0P936_LADFU</name>
<evidence type="ECO:0000256" key="6">
    <source>
        <dbReference type="ARBA" id="ARBA00022679"/>
    </source>
</evidence>
<dbReference type="PIRSF" id="PIRSF037993">
    <property type="entry name" value="STPK_Pim-1"/>
    <property type="match status" value="1"/>
</dbReference>
<dbReference type="InterPro" id="IPR008271">
    <property type="entry name" value="Ser/Thr_kinase_AS"/>
</dbReference>
<evidence type="ECO:0000256" key="3">
    <source>
        <dbReference type="ARBA" id="ARBA00016885"/>
    </source>
</evidence>
<dbReference type="GO" id="GO:0043066">
    <property type="term" value="P:negative regulation of apoptotic process"/>
    <property type="evidence" value="ECO:0007669"/>
    <property type="project" value="InterPro"/>
</dbReference>
<reference evidence="19" key="1">
    <citation type="submission" date="2013-04" db="EMBL/GenBank/DDBJ databases">
        <authorList>
            <person name="Qu J."/>
            <person name="Murali S.C."/>
            <person name="Bandaranaike D."/>
            <person name="Bellair M."/>
            <person name="Blankenburg K."/>
            <person name="Chao H."/>
            <person name="Dinh H."/>
            <person name="Doddapaneni H."/>
            <person name="Downs B."/>
            <person name="Dugan-Rocha S."/>
            <person name="Elkadiri S."/>
            <person name="Gnanaolivu R.D."/>
            <person name="Hernandez B."/>
            <person name="Javaid M."/>
            <person name="Jayaseelan J.C."/>
            <person name="Lee S."/>
            <person name="Li M."/>
            <person name="Ming W."/>
            <person name="Munidasa M."/>
            <person name="Muniz J."/>
            <person name="Nguyen L."/>
            <person name="Ongeri F."/>
            <person name="Osuji N."/>
            <person name="Pu L.-L."/>
            <person name="Puazo M."/>
            <person name="Qu C."/>
            <person name="Quiroz J."/>
            <person name="Raj R."/>
            <person name="Weissenberger G."/>
            <person name="Xin Y."/>
            <person name="Zou X."/>
            <person name="Han Y."/>
            <person name="Richards S."/>
            <person name="Worley K."/>
            <person name="Muzny D."/>
            <person name="Gibbs R."/>
        </authorList>
    </citation>
    <scope>NUCLEOTIDE SEQUENCE</scope>
    <source>
        <strain evidence="19">Sampled in the wild</strain>
    </source>
</reference>
<protein>
    <recommendedName>
        <fullName evidence="3">Serine/threonine-protein kinase 1</fullName>
        <ecNumber evidence="2">2.7.11.1</ecNumber>
    </recommendedName>
</protein>
<organism evidence="19 20">
    <name type="scientific">Ladona fulva</name>
    <name type="common">Scarce chaser dragonfly</name>
    <name type="synonym">Libellula fulva</name>
    <dbReference type="NCBI Taxonomy" id="123851"/>
    <lineage>
        <taxon>Eukaryota</taxon>
        <taxon>Metazoa</taxon>
        <taxon>Ecdysozoa</taxon>
        <taxon>Arthropoda</taxon>
        <taxon>Hexapoda</taxon>
        <taxon>Insecta</taxon>
        <taxon>Pterygota</taxon>
        <taxon>Palaeoptera</taxon>
        <taxon>Odonata</taxon>
        <taxon>Epiprocta</taxon>
        <taxon>Anisoptera</taxon>
        <taxon>Libelluloidea</taxon>
        <taxon>Libellulidae</taxon>
        <taxon>Ladona</taxon>
    </lineage>
</organism>
<keyword evidence="7 15" id="KW-0547">Nucleotide-binding</keyword>
<proteinExistence type="inferred from homology"/>
<evidence type="ECO:0000256" key="16">
    <source>
        <dbReference type="RuleBase" id="RU000304"/>
    </source>
</evidence>
<evidence type="ECO:0000256" key="17">
    <source>
        <dbReference type="SAM" id="SignalP"/>
    </source>
</evidence>
<dbReference type="InterPro" id="IPR051138">
    <property type="entry name" value="PIM_Ser/Thr_kinase"/>
</dbReference>
<dbReference type="EC" id="2.7.11.1" evidence="2"/>
<keyword evidence="10" id="KW-1035">Host cytoplasm</keyword>
<evidence type="ECO:0000256" key="11">
    <source>
        <dbReference type="ARBA" id="ARBA00047899"/>
    </source>
</evidence>
<dbReference type="InterPro" id="IPR017348">
    <property type="entry name" value="PIM1/2/3"/>
</dbReference>
<evidence type="ECO:0000256" key="14">
    <source>
        <dbReference type="PIRSR" id="PIRSR037993-2"/>
    </source>
</evidence>
<evidence type="ECO:0000256" key="2">
    <source>
        <dbReference type="ARBA" id="ARBA00012513"/>
    </source>
</evidence>
<keyword evidence="5" id="KW-0597">Phosphoprotein</keyword>
<evidence type="ECO:0000256" key="13">
    <source>
        <dbReference type="PIRSR" id="PIRSR037993-1"/>
    </source>
</evidence>
<evidence type="ECO:0000256" key="4">
    <source>
        <dbReference type="ARBA" id="ARBA00022527"/>
    </source>
</evidence>
<evidence type="ECO:0000256" key="10">
    <source>
        <dbReference type="ARBA" id="ARBA00023200"/>
    </source>
</evidence>
<feature type="binding site" evidence="14">
    <location>
        <begin position="53"/>
        <end position="61"/>
    </location>
    <ligand>
        <name>ATP</name>
        <dbReference type="ChEBI" id="CHEBI:30616"/>
    </ligand>
</feature>
<evidence type="ECO:0000256" key="12">
    <source>
        <dbReference type="ARBA" id="ARBA00048679"/>
    </source>
</evidence>
<keyword evidence="6" id="KW-0808">Transferase</keyword>
<keyword evidence="8" id="KW-0418">Kinase</keyword>
<feature type="domain" description="Protein kinase" evidence="18">
    <location>
        <begin position="47"/>
        <end position="300"/>
    </location>
</feature>
<sequence>MLQWLFAFCEVLVIMSANNRMSKKTVTTQTDSEFLAAKDAELIMKKYSMGEFLGAGGYGTVRAARRLSDGHSVAVKMVDKHKIRTYIMFPEGSGRKVPLEIYLMIVLSGLPGIIRLLEYYEDEFSFYIIMERPYPSQDLFDYITARRYLTEGEARLFFKQIVAIVDGIIEHKVIHRDIKDENILVNLETNEVKLIDFGSSARLVEDHYSEYDGTRVYSPPEWIRLSRYHGRPATVWSLGILLYAMVFGNLPFETSEQIMAAKLIFRRNVTPECQDLIRKCLTVNPVNRISMKELIRHPWFHIELPPSEDYIMEGDPIPRDSLPPIRP</sequence>
<comment type="catalytic activity">
    <reaction evidence="11">
        <text>L-threonyl-[protein] + ATP = O-phospho-L-threonyl-[protein] + ADP + H(+)</text>
        <dbReference type="Rhea" id="RHEA:46608"/>
        <dbReference type="Rhea" id="RHEA-COMP:11060"/>
        <dbReference type="Rhea" id="RHEA-COMP:11605"/>
        <dbReference type="ChEBI" id="CHEBI:15378"/>
        <dbReference type="ChEBI" id="CHEBI:30013"/>
        <dbReference type="ChEBI" id="CHEBI:30616"/>
        <dbReference type="ChEBI" id="CHEBI:61977"/>
        <dbReference type="ChEBI" id="CHEBI:456216"/>
        <dbReference type="EC" id="2.7.11.1"/>
    </reaction>
</comment>
<dbReference type="SUPFAM" id="SSF56112">
    <property type="entry name" value="Protein kinase-like (PK-like)"/>
    <property type="match status" value="1"/>
</dbReference>
<evidence type="ECO:0000313" key="19">
    <source>
        <dbReference type="EMBL" id="KAG8236523.1"/>
    </source>
</evidence>
<comment type="caution">
    <text evidence="19">The sequence shown here is derived from an EMBL/GenBank/DDBJ whole genome shotgun (WGS) entry which is preliminary data.</text>
</comment>
<keyword evidence="20" id="KW-1185">Reference proteome</keyword>
<reference evidence="19" key="2">
    <citation type="submission" date="2017-10" db="EMBL/GenBank/DDBJ databases">
        <title>Ladona fulva Genome sequencing and assembly.</title>
        <authorList>
            <person name="Murali S."/>
            <person name="Richards S."/>
            <person name="Bandaranaike D."/>
            <person name="Bellair M."/>
            <person name="Blankenburg K."/>
            <person name="Chao H."/>
            <person name="Dinh H."/>
            <person name="Doddapaneni H."/>
            <person name="Dugan-Rocha S."/>
            <person name="Elkadiri S."/>
            <person name="Gnanaolivu R."/>
            <person name="Hernandez B."/>
            <person name="Skinner E."/>
            <person name="Javaid M."/>
            <person name="Lee S."/>
            <person name="Li M."/>
            <person name="Ming W."/>
            <person name="Munidasa M."/>
            <person name="Muniz J."/>
            <person name="Nguyen L."/>
            <person name="Hughes D."/>
            <person name="Osuji N."/>
            <person name="Pu L.-L."/>
            <person name="Puazo M."/>
            <person name="Qu C."/>
            <person name="Quiroz J."/>
            <person name="Raj R."/>
            <person name="Weissenberger G."/>
            <person name="Xin Y."/>
            <person name="Zou X."/>
            <person name="Han Y."/>
            <person name="Worley K."/>
            <person name="Muzny D."/>
            <person name="Gibbs R."/>
        </authorList>
    </citation>
    <scope>NUCLEOTIDE SEQUENCE</scope>
    <source>
        <strain evidence="19">Sampled in the wild</strain>
    </source>
</reference>
<comment type="subcellular location">
    <subcellularLocation>
        <location evidence="1">Host cytoplasm</location>
    </subcellularLocation>
</comment>
<dbReference type="SMART" id="SM00220">
    <property type="entry name" value="S_TKc"/>
    <property type="match status" value="1"/>
</dbReference>
<dbReference type="PANTHER" id="PTHR22984:SF25">
    <property type="entry name" value="PROTEIN KINASE DOMAIN-CONTAINING PROTEIN"/>
    <property type="match status" value="1"/>
</dbReference>
<feature type="binding site" evidence="14">
    <location>
        <position position="138"/>
    </location>
    <ligand>
        <name>ATP</name>
        <dbReference type="ChEBI" id="CHEBI:30616"/>
    </ligand>
</feature>
<dbReference type="GO" id="GO:0004674">
    <property type="term" value="F:protein serine/threonine kinase activity"/>
    <property type="evidence" value="ECO:0007669"/>
    <property type="project" value="UniProtKB-KW"/>
</dbReference>
<dbReference type="EMBL" id="KZ309037">
    <property type="protein sequence ID" value="KAG8236523.1"/>
    <property type="molecule type" value="Genomic_DNA"/>
</dbReference>
<evidence type="ECO:0000256" key="5">
    <source>
        <dbReference type="ARBA" id="ARBA00022553"/>
    </source>
</evidence>
<dbReference type="Gene3D" id="3.30.200.20">
    <property type="entry name" value="Phosphorylase Kinase, domain 1"/>
    <property type="match status" value="1"/>
</dbReference>
<gene>
    <name evidence="19" type="ORF">J437_LFUL015097</name>
</gene>
<dbReference type="AlphaFoldDB" id="A0A8K0P936"/>
<dbReference type="InterPro" id="IPR000719">
    <property type="entry name" value="Prot_kinase_dom"/>
</dbReference>
<dbReference type="PROSITE" id="PS00107">
    <property type="entry name" value="PROTEIN_KINASE_ATP"/>
    <property type="match status" value="1"/>
</dbReference>
<dbReference type="PROSITE" id="PS00108">
    <property type="entry name" value="PROTEIN_KINASE_ST"/>
    <property type="match status" value="1"/>
</dbReference>
<comment type="catalytic activity">
    <reaction evidence="12">
        <text>L-seryl-[protein] + ATP = O-phospho-L-seryl-[protein] + ADP + H(+)</text>
        <dbReference type="Rhea" id="RHEA:17989"/>
        <dbReference type="Rhea" id="RHEA-COMP:9863"/>
        <dbReference type="Rhea" id="RHEA-COMP:11604"/>
        <dbReference type="ChEBI" id="CHEBI:15378"/>
        <dbReference type="ChEBI" id="CHEBI:29999"/>
        <dbReference type="ChEBI" id="CHEBI:30616"/>
        <dbReference type="ChEBI" id="CHEBI:83421"/>
        <dbReference type="ChEBI" id="CHEBI:456216"/>
        <dbReference type="EC" id="2.7.11.1"/>
    </reaction>
</comment>
<dbReference type="PROSITE" id="PS50011">
    <property type="entry name" value="PROTEIN_KINASE_DOM"/>
    <property type="match status" value="1"/>
</dbReference>
<dbReference type="PANTHER" id="PTHR22984">
    <property type="entry name" value="SERINE/THREONINE-PROTEIN KINASE PIM"/>
    <property type="match status" value="1"/>
</dbReference>
<evidence type="ECO:0000256" key="8">
    <source>
        <dbReference type="ARBA" id="ARBA00022777"/>
    </source>
</evidence>
<feature type="signal peptide" evidence="17">
    <location>
        <begin position="1"/>
        <end position="16"/>
    </location>
</feature>
<evidence type="ECO:0000259" key="18">
    <source>
        <dbReference type="PROSITE" id="PS50011"/>
    </source>
</evidence>
<feature type="binding site" evidence="14">
    <location>
        <position position="131"/>
    </location>
    <ligand>
        <name>ATP</name>
        <dbReference type="ChEBI" id="CHEBI:30616"/>
    </ligand>
</feature>
<evidence type="ECO:0000256" key="7">
    <source>
        <dbReference type="ARBA" id="ARBA00022741"/>
    </source>
</evidence>